<gene>
    <name evidence="2" type="ORF">RG540_PA05690</name>
</gene>
<name>A0A068T192_NEOGA</name>
<dbReference type="GeneID" id="24260534"/>
<dbReference type="PATRIC" id="fig|1028800.3.peg.5189"/>
<dbReference type="AlphaFoldDB" id="A0A068T192"/>
<dbReference type="InterPro" id="IPR032710">
    <property type="entry name" value="NTF2-like_dom_sf"/>
</dbReference>
<dbReference type="CDD" id="cd00531">
    <property type="entry name" value="NTF2_like"/>
    <property type="match status" value="1"/>
</dbReference>
<dbReference type="InterPro" id="IPR037401">
    <property type="entry name" value="SnoaL-like"/>
</dbReference>
<organism evidence="2 3">
    <name type="scientific">Neorhizobium galegae bv. orientalis str. HAMBI 540</name>
    <dbReference type="NCBI Taxonomy" id="1028800"/>
    <lineage>
        <taxon>Bacteria</taxon>
        <taxon>Pseudomonadati</taxon>
        <taxon>Pseudomonadota</taxon>
        <taxon>Alphaproteobacteria</taxon>
        <taxon>Hyphomicrobiales</taxon>
        <taxon>Rhizobiaceae</taxon>
        <taxon>Rhizobium/Agrobacterium group</taxon>
        <taxon>Neorhizobium</taxon>
    </lineage>
</organism>
<dbReference type="HOGENOM" id="CLU_106738_6_0_5"/>
<dbReference type="EMBL" id="HG938354">
    <property type="protein sequence ID" value="CDN51245.1"/>
    <property type="molecule type" value="Genomic_DNA"/>
</dbReference>
<dbReference type="Gene3D" id="3.10.450.50">
    <property type="match status" value="1"/>
</dbReference>
<geneLocation type="plasmid" evidence="3">
    <name>II</name>
</geneLocation>
<evidence type="ECO:0000313" key="3">
    <source>
        <dbReference type="Proteomes" id="UP000028181"/>
    </source>
</evidence>
<evidence type="ECO:0000259" key="1">
    <source>
        <dbReference type="Pfam" id="PF13577"/>
    </source>
</evidence>
<dbReference type="SUPFAM" id="SSF54427">
    <property type="entry name" value="NTF2-like"/>
    <property type="match status" value="1"/>
</dbReference>
<dbReference type="eggNOG" id="ENOG5030VXQ">
    <property type="taxonomic scope" value="Bacteria"/>
</dbReference>
<reference evidence="3" key="1">
    <citation type="journal article" date="2014" name="BMC Genomics">
        <title>Genome sequencing of two Neorhizobium galegae strains reveals a noeT gene responsible for the unusual acetylation of the nodulation factors.</title>
        <authorList>
            <person name="Osterman J."/>
            <person name="Marsh J."/>
            <person name="Laine P.K."/>
            <person name="Zeng Z."/>
            <person name="Alatalo E."/>
            <person name="Sullivan J.T."/>
            <person name="Young J.P."/>
            <person name="Thomas-Oates J."/>
            <person name="Paulin L."/>
            <person name="Lindstrom K."/>
        </authorList>
    </citation>
    <scope>NUCLEOTIDE SEQUENCE [LARGE SCALE GENOMIC DNA]</scope>
    <source>
        <strain evidence="3">HAMBI 540</strain>
    </source>
</reference>
<proteinExistence type="predicted"/>
<dbReference type="KEGG" id="ngg:RG540_PA05690"/>
<dbReference type="Proteomes" id="UP000028181">
    <property type="component" value="Plasmid pHAMBI540a"/>
</dbReference>
<accession>A0A068T192</accession>
<sequence length="165" mass="18477">MDALAELTAKAEILSLVTEYWKDVDTNWGAGAHMMFTEDGVFGSGPSAFVGREQIKAFYDWRRSRGERVARHLINNPMVSIESRDRATIRYIMTIYAVDGLPILPVNAPNSISDVLEVVVRDWPGGWKIQSKVFTHLFKGQEPTTTMPADLRKVLLPEGSPRAQS</sequence>
<evidence type="ECO:0000313" key="2">
    <source>
        <dbReference type="EMBL" id="CDN51245.1"/>
    </source>
</evidence>
<protein>
    <recommendedName>
        <fullName evidence="1">SnoaL-like domain-containing protein</fullName>
    </recommendedName>
</protein>
<dbReference type="Pfam" id="PF13577">
    <property type="entry name" value="SnoaL_4"/>
    <property type="match status" value="1"/>
</dbReference>
<dbReference type="OrthoDB" id="8364121at2"/>
<feature type="domain" description="SnoaL-like" evidence="1">
    <location>
        <begin position="6"/>
        <end position="131"/>
    </location>
</feature>
<keyword evidence="2" id="KW-0614">Plasmid</keyword>
<dbReference type="RefSeq" id="WP_041364630.1">
    <property type="nucleotide sequence ID" value="NZ_HG938354.1"/>
</dbReference>
<keyword evidence="3" id="KW-1185">Reference proteome</keyword>